<dbReference type="Proteomes" id="UP000007136">
    <property type="component" value="Plasmid pMPOP02"/>
</dbReference>
<dbReference type="Pfam" id="PF11836">
    <property type="entry name" value="Phage_TAC_11"/>
    <property type="match status" value="1"/>
</dbReference>
<dbReference type="InterPro" id="IPR021791">
    <property type="entry name" value="Phage_TAC_11"/>
</dbReference>
<protein>
    <recommendedName>
        <fullName evidence="3">Gene transfer agent family protein</fullName>
    </recommendedName>
</protein>
<organism evidence="1 2">
    <name type="scientific">Methylorubrum populi (strain ATCC BAA-705 / NCIMB 13946 / BJ001)</name>
    <name type="common">Methylobacterium populi</name>
    <dbReference type="NCBI Taxonomy" id="441620"/>
    <lineage>
        <taxon>Bacteria</taxon>
        <taxon>Pseudomonadati</taxon>
        <taxon>Pseudomonadota</taxon>
        <taxon>Alphaproteobacteria</taxon>
        <taxon>Hyphomicrobiales</taxon>
        <taxon>Methylobacteriaceae</taxon>
        <taxon>Methylorubrum</taxon>
    </lineage>
</organism>
<dbReference type="RefSeq" id="WP_012449413.1">
    <property type="nucleotide sequence ID" value="NC_010721.1"/>
</dbReference>
<dbReference type="EMBL" id="CP001031">
    <property type="protein sequence ID" value="ACB83553.1"/>
    <property type="molecule type" value="Genomic_DNA"/>
</dbReference>
<evidence type="ECO:0008006" key="3">
    <source>
        <dbReference type="Google" id="ProtNLM"/>
    </source>
</evidence>
<evidence type="ECO:0000313" key="2">
    <source>
        <dbReference type="Proteomes" id="UP000007136"/>
    </source>
</evidence>
<proteinExistence type="predicted"/>
<accession>B1ZM80</accession>
<dbReference type="OrthoDB" id="7509188at2"/>
<reference evidence="1" key="1">
    <citation type="submission" date="2008-04" db="EMBL/GenBank/DDBJ databases">
        <title>Complete sequence of plamid2 of Methylobacterium populi BJ001.</title>
        <authorList>
            <consortium name="US DOE Joint Genome Institute"/>
            <person name="Copeland A."/>
            <person name="Lucas S."/>
            <person name="Lapidus A."/>
            <person name="Glavina del Rio T."/>
            <person name="Dalin E."/>
            <person name="Tice H."/>
            <person name="Bruce D."/>
            <person name="Goodwin L."/>
            <person name="Pitluck S."/>
            <person name="Chertkov O."/>
            <person name="Brettin T."/>
            <person name="Detter J.C."/>
            <person name="Han C."/>
            <person name="Kuske C.R."/>
            <person name="Schmutz J."/>
            <person name="Larimer F."/>
            <person name="Land M."/>
            <person name="Hauser L."/>
            <person name="Kyrpides N."/>
            <person name="Mikhailova N."/>
            <person name="Marx C."/>
            <person name="Richardson P."/>
        </authorList>
    </citation>
    <scope>NUCLEOTIDE SEQUENCE [LARGE SCALE GENOMIC DNA]</scope>
    <source>
        <strain evidence="1">BJ001</strain>
        <plasmid evidence="1">pMPOP02</plasmid>
    </source>
</reference>
<dbReference type="HOGENOM" id="CLU_145382_1_0_5"/>
<geneLocation type="plasmid" evidence="1 2">
    <name>pMPOP02</name>
</geneLocation>
<name>B1ZM80_METPB</name>
<dbReference type="KEGG" id="mpo:Mpop_5464"/>
<dbReference type="eggNOG" id="ENOG503339Z">
    <property type="taxonomic scope" value="Bacteria"/>
</dbReference>
<dbReference type="AlphaFoldDB" id="B1ZM80"/>
<gene>
    <name evidence="1" type="ordered locus">Mpop_5464</name>
</gene>
<evidence type="ECO:0000313" key="1">
    <source>
        <dbReference type="EMBL" id="ACB83553.1"/>
    </source>
</evidence>
<sequence length="117" mass="12743">MSRTAHVAFFGDHDHTFDLAKPELIRELENLTGVGIGALVGRVIETRTFFHADLEAVLRLGLIGGGVHPKPAAHLVETYLPLMPLAEVQTIAIGTLAALWFGVKPTPEHIVNEETEQ</sequence>
<keyword evidence="1" id="KW-0614">Plasmid</keyword>